<evidence type="ECO:0000256" key="3">
    <source>
        <dbReference type="ARBA" id="ARBA00022737"/>
    </source>
</evidence>
<keyword evidence="4 10" id="KW-0863">Zinc-finger</keyword>
<evidence type="ECO:0000256" key="1">
    <source>
        <dbReference type="ARBA" id="ARBA00006991"/>
    </source>
</evidence>
<evidence type="ECO:0000256" key="5">
    <source>
        <dbReference type="ARBA" id="ARBA00022833"/>
    </source>
</evidence>
<sequence length="221" mass="24771">MSPRPTVIIACELSPQPLSRPPHKLYICADCEKGFATSGHLTRHQRVHTGALDYACAFPECPTRCSRRDNLRAHYRLHFDVRDPEELCRIAPEKRRRKPRVVRVACVQDVPAWVGYVPPTSGNRSSAGKSDATQHSPSASYSTSSSDSSFCFSPYEQHPQDSFGASPPQHVEHEPSFPSPPMFHPRRIPFLGNLYDEPWQGHPLDDVLYGAPPLSRASYIP</sequence>
<dbReference type="GO" id="GO:0000981">
    <property type="term" value="F:DNA-binding transcription factor activity, RNA polymerase II-specific"/>
    <property type="evidence" value="ECO:0007669"/>
    <property type="project" value="TreeGrafter"/>
</dbReference>
<evidence type="ECO:0000259" key="12">
    <source>
        <dbReference type="PROSITE" id="PS50157"/>
    </source>
</evidence>
<evidence type="ECO:0000256" key="2">
    <source>
        <dbReference type="ARBA" id="ARBA00022723"/>
    </source>
</evidence>
<organism evidence="13 14">
    <name type="scientific">Mycena albidolilacea</name>
    <dbReference type="NCBI Taxonomy" id="1033008"/>
    <lineage>
        <taxon>Eukaryota</taxon>
        <taxon>Fungi</taxon>
        <taxon>Dikarya</taxon>
        <taxon>Basidiomycota</taxon>
        <taxon>Agaricomycotina</taxon>
        <taxon>Agaricomycetes</taxon>
        <taxon>Agaricomycetidae</taxon>
        <taxon>Agaricales</taxon>
        <taxon>Marasmiineae</taxon>
        <taxon>Mycenaceae</taxon>
        <taxon>Mycena</taxon>
    </lineage>
</organism>
<evidence type="ECO:0000256" key="9">
    <source>
        <dbReference type="ARBA" id="ARBA00023242"/>
    </source>
</evidence>
<feature type="domain" description="C2H2-type" evidence="12">
    <location>
        <begin position="26"/>
        <end position="53"/>
    </location>
</feature>
<evidence type="ECO:0000313" key="13">
    <source>
        <dbReference type="EMBL" id="KAJ7328084.1"/>
    </source>
</evidence>
<keyword evidence="8" id="KW-0804">Transcription</keyword>
<keyword evidence="5" id="KW-0862">Zinc</keyword>
<dbReference type="Gene3D" id="3.30.160.60">
    <property type="entry name" value="Classic Zinc Finger"/>
    <property type="match status" value="1"/>
</dbReference>
<dbReference type="PROSITE" id="PS50157">
    <property type="entry name" value="ZINC_FINGER_C2H2_2"/>
    <property type="match status" value="2"/>
</dbReference>
<feature type="compositionally biased region" description="Polar residues" evidence="11">
    <location>
        <begin position="120"/>
        <end position="135"/>
    </location>
</feature>
<dbReference type="PANTHER" id="PTHR14003:SF19">
    <property type="entry name" value="YY2 TRANSCRIPTION FACTOR"/>
    <property type="match status" value="1"/>
</dbReference>
<evidence type="ECO:0000256" key="11">
    <source>
        <dbReference type="SAM" id="MobiDB-lite"/>
    </source>
</evidence>
<keyword evidence="7" id="KW-0238">DNA-binding</keyword>
<dbReference type="Proteomes" id="UP001218218">
    <property type="component" value="Unassembled WGS sequence"/>
</dbReference>
<dbReference type="AlphaFoldDB" id="A0AAD6ZLM1"/>
<evidence type="ECO:0000256" key="7">
    <source>
        <dbReference type="ARBA" id="ARBA00023125"/>
    </source>
</evidence>
<dbReference type="GO" id="GO:0008270">
    <property type="term" value="F:zinc ion binding"/>
    <property type="evidence" value="ECO:0007669"/>
    <property type="project" value="UniProtKB-KW"/>
</dbReference>
<dbReference type="GO" id="GO:0000978">
    <property type="term" value="F:RNA polymerase II cis-regulatory region sequence-specific DNA binding"/>
    <property type="evidence" value="ECO:0007669"/>
    <property type="project" value="TreeGrafter"/>
</dbReference>
<keyword evidence="3" id="KW-0677">Repeat</keyword>
<dbReference type="FunFam" id="3.30.160.60:FF:000608">
    <property type="entry name" value="zinc finger protein 286A isoform X1"/>
    <property type="match status" value="1"/>
</dbReference>
<proteinExistence type="inferred from homology"/>
<dbReference type="PROSITE" id="PS00028">
    <property type="entry name" value="ZINC_FINGER_C2H2_1"/>
    <property type="match status" value="2"/>
</dbReference>
<dbReference type="GO" id="GO:0000785">
    <property type="term" value="C:chromatin"/>
    <property type="evidence" value="ECO:0007669"/>
    <property type="project" value="TreeGrafter"/>
</dbReference>
<evidence type="ECO:0000313" key="14">
    <source>
        <dbReference type="Proteomes" id="UP001218218"/>
    </source>
</evidence>
<dbReference type="PANTHER" id="PTHR14003">
    <property type="entry name" value="TRANSCRIPTIONAL REPRESSOR PROTEIN YY"/>
    <property type="match status" value="1"/>
</dbReference>
<feature type="region of interest" description="Disordered" evidence="11">
    <location>
        <begin position="157"/>
        <end position="179"/>
    </location>
</feature>
<dbReference type="Pfam" id="PF00096">
    <property type="entry name" value="zf-C2H2"/>
    <property type="match status" value="2"/>
</dbReference>
<dbReference type="SMART" id="SM00355">
    <property type="entry name" value="ZnF_C2H2"/>
    <property type="match status" value="2"/>
</dbReference>
<dbReference type="SUPFAM" id="SSF57667">
    <property type="entry name" value="beta-beta-alpha zinc fingers"/>
    <property type="match status" value="1"/>
</dbReference>
<keyword evidence="9" id="KW-0539">Nucleus</keyword>
<evidence type="ECO:0000256" key="10">
    <source>
        <dbReference type="PROSITE-ProRule" id="PRU00042"/>
    </source>
</evidence>
<protein>
    <recommendedName>
        <fullName evidence="12">C2H2-type domain-containing protein</fullName>
    </recommendedName>
</protein>
<feature type="domain" description="C2H2-type" evidence="12">
    <location>
        <begin position="54"/>
        <end position="83"/>
    </location>
</feature>
<keyword evidence="14" id="KW-1185">Reference proteome</keyword>
<keyword evidence="2" id="KW-0479">Metal-binding</keyword>
<feature type="region of interest" description="Disordered" evidence="11">
    <location>
        <begin position="117"/>
        <end position="143"/>
    </location>
</feature>
<dbReference type="EMBL" id="JARIHO010000040">
    <property type="protein sequence ID" value="KAJ7328084.1"/>
    <property type="molecule type" value="Genomic_DNA"/>
</dbReference>
<name>A0AAD6ZLM1_9AGAR</name>
<dbReference type="GO" id="GO:0031519">
    <property type="term" value="C:PcG protein complex"/>
    <property type="evidence" value="ECO:0007669"/>
    <property type="project" value="TreeGrafter"/>
</dbReference>
<dbReference type="InterPro" id="IPR013087">
    <property type="entry name" value="Znf_C2H2_type"/>
</dbReference>
<gene>
    <name evidence="13" type="ORF">DFH08DRAFT_1084653</name>
</gene>
<keyword evidence="6" id="KW-0805">Transcription regulation</keyword>
<accession>A0AAD6ZLM1</accession>
<dbReference type="GO" id="GO:0005667">
    <property type="term" value="C:transcription regulator complex"/>
    <property type="evidence" value="ECO:0007669"/>
    <property type="project" value="TreeGrafter"/>
</dbReference>
<reference evidence="13" key="1">
    <citation type="submission" date="2023-03" db="EMBL/GenBank/DDBJ databases">
        <title>Massive genome expansion in bonnet fungi (Mycena s.s.) driven by repeated elements and novel gene families across ecological guilds.</title>
        <authorList>
            <consortium name="Lawrence Berkeley National Laboratory"/>
            <person name="Harder C.B."/>
            <person name="Miyauchi S."/>
            <person name="Viragh M."/>
            <person name="Kuo A."/>
            <person name="Thoen E."/>
            <person name="Andreopoulos B."/>
            <person name="Lu D."/>
            <person name="Skrede I."/>
            <person name="Drula E."/>
            <person name="Henrissat B."/>
            <person name="Morin E."/>
            <person name="Kohler A."/>
            <person name="Barry K."/>
            <person name="LaButti K."/>
            <person name="Morin E."/>
            <person name="Salamov A."/>
            <person name="Lipzen A."/>
            <person name="Mereny Z."/>
            <person name="Hegedus B."/>
            <person name="Baldrian P."/>
            <person name="Stursova M."/>
            <person name="Weitz H."/>
            <person name="Taylor A."/>
            <person name="Grigoriev I.V."/>
            <person name="Nagy L.G."/>
            <person name="Martin F."/>
            <person name="Kauserud H."/>
        </authorList>
    </citation>
    <scope>NUCLEOTIDE SEQUENCE</scope>
    <source>
        <strain evidence="13">CBHHK002</strain>
    </source>
</reference>
<comment type="similarity">
    <text evidence="1">Belongs to the krueppel C2H2-type zinc-finger protein family.</text>
</comment>
<evidence type="ECO:0000256" key="4">
    <source>
        <dbReference type="ARBA" id="ARBA00022771"/>
    </source>
</evidence>
<comment type="caution">
    <text evidence="13">The sequence shown here is derived from an EMBL/GenBank/DDBJ whole genome shotgun (WGS) entry which is preliminary data.</text>
</comment>
<dbReference type="InterPro" id="IPR036236">
    <property type="entry name" value="Znf_C2H2_sf"/>
</dbReference>
<evidence type="ECO:0000256" key="6">
    <source>
        <dbReference type="ARBA" id="ARBA00023015"/>
    </source>
</evidence>
<evidence type="ECO:0000256" key="8">
    <source>
        <dbReference type="ARBA" id="ARBA00023163"/>
    </source>
</evidence>